<comment type="caution">
    <text evidence="1">The sequence shown here is derived from an EMBL/GenBank/DDBJ whole genome shotgun (WGS) entry which is preliminary data.</text>
</comment>
<dbReference type="AlphaFoldDB" id="A0A507CHP6"/>
<sequence>MFASERAQSAIRCQVRVGILTGVGLTVDPEPLQSHDWKAENGLDSATEGGESARGVPKYIQHCMGMETGRPIFEHVIVP</sequence>
<reference evidence="1 2" key="1">
    <citation type="journal article" date="2019" name="Sci. Rep.">
        <title>Comparative genomics of chytrid fungi reveal insights into the obligate biotrophic and pathogenic lifestyle of Synchytrium endobioticum.</title>
        <authorList>
            <person name="van de Vossenberg B.T.L.H."/>
            <person name="Warris S."/>
            <person name="Nguyen H.D.T."/>
            <person name="van Gent-Pelzer M.P.E."/>
            <person name="Joly D.L."/>
            <person name="van de Geest H.C."/>
            <person name="Bonants P.J.M."/>
            <person name="Smith D.S."/>
            <person name="Levesque C.A."/>
            <person name="van der Lee T.A.J."/>
        </authorList>
    </citation>
    <scope>NUCLEOTIDE SEQUENCE [LARGE SCALE GENOMIC DNA]</scope>
    <source>
        <strain evidence="1 2">MB42</strain>
    </source>
</reference>
<name>A0A507CHP6_9FUNG</name>
<gene>
    <name evidence="1" type="ORF">SeMB42_g06523</name>
</gene>
<protein>
    <submittedName>
        <fullName evidence="1">Uncharacterized protein</fullName>
    </submittedName>
</protein>
<dbReference type="VEuPathDB" id="FungiDB:SeMB42_g06523"/>
<proteinExistence type="predicted"/>
<evidence type="ECO:0000313" key="2">
    <source>
        <dbReference type="Proteomes" id="UP000317494"/>
    </source>
</evidence>
<accession>A0A507CHP6</accession>
<dbReference type="EMBL" id="QEAN01000373">
    <property type="protein sequence ID" value="TPX38988.1"/>
    <property type="molecule type" value="Genomic_DNA"/>
</dbReference>
<organism evidence="1 2">
    <name type="scientific">Synchytrium endobioticum</name>
    <dbReference type="NCBI Taxonomy" id="286115"/>
    <lineage>
        <taxon>Eukaryota</taxon>
        <taxon>Fungi</taxon>
        <taxon>Fungi incertae sedis</taxon>
        <taxon>Chytridiomycota</taxon>
        <taxon>Chytridiomycota incertae sedis</taxon>
        <taxon>Chytridiomycetes</taxon>
        <taxon>Synchytriales</taxon>
        <taxon>Synchytriaceae</taxon>
        <taxon>Synchytrium</taxon>
    </lineage>
</organism>
<keyword evidence="2" id="KW-1185">Reference proteome</keyword>
<evidence type="ECO:0000313" key="1">
    <source>
        <dbReference type="EMBL" id="TPX38988.1"/>
    </source>
</evidence>
<dbReference type="Proteomes" id="UP000317494">
    <property type="component" value="Unassembled WGS sequence"/>
</dbReference>